<evidence type="ECO:0000256" key="2">
    <source>
        <dbReference type="ARBA" id="ARBA00022801"/>
    </source>
</evidence>
<dbReference type="InterPro" id="IPR004859">
    <property type="entry name" value="Xrn1_N"/>
</dbReference>
<dbReference type="Pfam" id="PF03159">
    <property type="entry name" value="XRN_N"/>
    <property type="match status" value="1"/>
</dbReference>
<dbReference type="InterPro" id="IPR040992">
    <property type="entry name" value="XRN1_D1"/>
</dbReference>
<dbReference type="InterPro" id="IPR041412">
    <property type="entry name" value="Xrn1_helical"/>
</dbReference>
<keyword evidence="3 6" id="KW-0269">Exonuclease</keyword>
<dbReference type="Proteomes" id="UP000001542">
    <property type="component" value="Unassembled WGS sequence"/>
</dbReference>
<dbReference type="CDD" id="cd18673">
    <property type="entry name" value="PIN_XRN1-2-like"/>
    <property type="match status" value="1"/>
</dbReference>
<dbReference type="InParanoid" id="A2DQZ7"/>
<dbReference type="InterPro" id="IPR047008">
    <property type="entry name" value="XRN1_SH3_sf"/>
</dbReference>
<dbReference type="InterPro" id="IPR047007">
    <property type="entry name" value="XRN1_D1_sf"/>
</dbReference>
<dbReference type="Gene3D" id="2.170.260.40">
    <property type="match status" value="1"/>
</dbReference>
<keyword evidence="2" id="KW-0378">Hydrolase</keyword>
<dbReference type="GO" id="GO:0000956">
    <property type="term" value="P:nuclear-transcribed mRNA catabolic process"/>
    <property type="evidence" value="ECO:0000318"/>
    <property type="project" value="GO_Central"/>
</dbReference>
<dbReference type="Pfam" id="PF17846">
    <property type="entry name" value="XRN_M"/>
    <property type="match status" value="2"/>
</dbReference>
<dbReference type="eggNOG" id="KOG2044">
    <property type="taxonomic scope" value="Eukaryota"/>
</dbReference>
<evidence type="ECO:0000259" key="5">
    <source>
        <dbReference type="SMART" id="SM00739"/>
    </source>
</evidence>
<dbReference type="Gene3D" id="1.25.40.1050">
    <property type="match status" value="1"/>
</dbReference>
<dbReference type="Gene3D" id="3.40.50.12390">
    <property type="match status" value="2"/>
</dbReference>
<comment type="similarity">
    <text evidence="4">Belongs to the 5'-3' exonuclease family.</text>
</comment>
<dbReference type="InterPro" id="IPR005824">
    <property type="entry name" value="KOW"/>
</dbReference>
<protein>
    <submittedName>
        <fullName evidence="6">XRN 5'-3' exonuclease N-terminus family protein</fullName>
    </submittedName>
</protein>
<dbReference type="Pfam" id="PF18129">
    <property type="entry name" value="SH3_12"/>
    <property type="match status" value="1"/>
</dbReference>
<dbReference type="KEGG" id="tva:4775129"/>
<dbReference type="Gene3D" id="2.30.30.750">
    <property type="match status" value="1"/>
</dbReference>
<evidence type="ECO:0000313" key="7">
    <source>
        <dbReference type="Proteomes" id="UP000001542"/>
    </source>
</evidence>
<organism evidence="6 7">
    <name type="scientific">Trichomonas vaginalis (strain ATCC PRA-98 / G3)</name>
    <dbReference type="NCBI Taxonomy" id="412133"/>
    <lineage>
        <taxon>Eukaryota</taxon>
        <taxon>Metamonada</taxon>
        <taxon>Parabasalia</taxon>
        <taxon>Trichomonadida</taxon>
        <taxon>Trichomonadidae</taxon>
        <taxon>Trichomonas</taxon>
    </lineage>
</organism>
<dbReference type="PANTHER" id="PTHR12341:SF7">
    <property type="entry name" value="5'-3' EXORIBONUCLEASE 1"/>
    <property type="match status" value="1"/>
</dbReference>
<dbReference type="InterPro" id="IPR027073">
    <property type="entry name" value="5_3_exoribonuclease"/>
</dbReference>
<dbReference type="OrthoDB" id="372487at2759"/>
<dbReference type="RefSeq" id="XP_001329319.1">
    <property type="nucleotide sequence ID" value="XM_001329284.1"/>
</dbReference>
<dbReference type="InterPro" id="IPR041385">
    <property type="entry name" value="SH3_12"/>
</dbReference>
<dbReference type="EMBL" id="DS113234">
    <property type="protein sequence ID" value="EAY17096.1"/>
    <property type="molecule type" value="Genomic_DNA"/>
</dbReference>
<reference evidence="6" key="1">
    <citation type="submission" date="2006-10" db="EMBL/GenBank/DDBJ databases">
        <authorList>
            <person name="Amadeo P."/>
            <person name="Zhao Q."/>
            <person name="Wortman J."/>
            <person name="Fraser-Liggett C."/>
            <person name="Carlton J."/>
        </authorList>
    </citation>
    <scope>NUCLEOTIDE SEQUENCE</scope>
    <source>
        <strain evidence="6">G3</strain>
    </source>
</reference>
<dbReference type="GO" id="GO:0003723">
    <property type="term" value="F:RNA binding"/>
    <property type="evidence" value="ECO:0000318"/>
    <property type="project" value="GO_Central"/>
</dbReference>
<dbReference type="STRING" id="5722.A2DQZ7"/>
<feature type="domain" description="KOW" evidence="5">
    <location>
        <begin position="707"/>
        <end position="734"/>
    </location>
</feature>
<dbReference type="VEuPathDB" id="TrichDB:TVAG_303150"/>
<evidence type="ECO:0000256" key="1">
    <source>
        <dbReference type="ARBA" id="ARBA00022722"/>
    </source>
</evidence>
<dbReference type="GO" id="GO:0004534">
    <property type="term" value="F:5'-3' RNA exonuclease activity"/>
    <property type="evidence" value="ECO:0000318"/>
    <property type="project" value="GO_Central"/>
</dbReference>
<evidence type="ECO:0000256" key="4">
    <source>
        <dbReference type="ARBA" id="ARBA00038299"/>
    </source>
</evidence>
<evidence type="ECO:0000313" key="6">
    <source>
        <dbReference type="EMBL" id="EAY17096.1"/>
    </source>
</evidence>
<keyword evidence="7" id="KW-1185">Reference proteome</keyword>
<dbReference type="SMR" id="A2DQZ7"/>
<keyword evidence="1" id="KW-0540">Nuclease</keyword>
<dbReference type="Pfam" id="PF18332">
    <property type="entry name" value="XRN1_D1"/>
    <property type="match status" value="1"/>
</dbReference>
<dbReference type="AlphaFoldDB" id="A2DQZ7"/>
<dbReference type="GO" id="GO:0005634">
    <property type="term" value="C:nucleus"/>
    <property type="evidence" value="ECO:0000318"/>
    <property type="project" value="GO_Central"/>
</dbReference>
<dbReference type="PANTHER" id="PTHR12341">
    <property type="entry name" value="5'-&gt;3' EXORIBONUCLEASE"/>
    <property type="match status" value="1"/>
</dbReference>
<sequence>MGVAGFYRWLVQRYPLIRQRANRLSYPRINNFYIDFNCIIYNSIRLVKPSLDGDNTVLFNEICRYVDLLVQTIKPESLLFIAVDGPAPLAKCAQQRSRRFVAARDHEDGTFSTAAISVGTEFMEELHEHLLKFINSRIENDPIWSQPKVIYSSHRTPGEGENKFFNYMREHMFTEEHDEFATHCIYSPDADLVFLALQTGLKNIYLMREWGSWMGPNEDVANGEIDKLRVSPGDFELLHLPLLRDYFQKEFPESDLPRLINDFVAISFLIGNDFIPHFPEIDIHNGDFDNILTAYRLSLLDRKKYLITEEITYDKENLLAFLKAVVANVRSKARPSGKPAKTKHAKSTELHTKEGARSYLKSKYKSGFNKEFEEELCHSVIDSFNWVLKYYFEGCPDYTWQFHYFYPPPLVLVAEYVLDYEPNFEQGRPPLPFEQLLSILPPKMSYLLPYPIASLMFSPSPLAEYYPDKFEIDLNGRKYEYEGVTLIPFVDMEKIRTETSRVFGALSPKEKKRNEFDELKIMNPGKPQTKLTKDPPGLPTLNGIFQYDYENSSNELAIFGKPSRYPSMFIVPDFEEVGENEKYKDLETAKQLIGKIVLCNWPTLIPGKVMGCFNNKDCFVVDSRSPGNLLTCGGAKKMENLISNLKRTKGLDCEKCTVGLIVQPYAIKSINGSVIKSDEEFLFPAELIVTDTVETMKRYLTPEPPKLPEVGSRVIIIEGADQGKVAKVTSVDQGTGYITAKLILSTPFDGSFLRNDSYPLSINELATDLELKPEVVSCMLSTVKVLNFQGDVRVPDVALTLSYRDLVMDGIAQKQRDGSIMYSRSVLNICKEYLENTGLADFYSKKAKIQTSEKGRPKLTIFGDTLAGKPEKAPAKIEEIQNWIHNQSEVAGLFLIDTSISIVTRTSSTMLEVRLDKLKFEETEGSEVTLNPKQFIVRGGYPASRSKISIGDRVTSIAPNGPVPFGTHGTVIGFNYQTHDVYVVADTPFDLGSTLRMRLNSQRGFVACQNDLILYYN</sequence>
<accession>A2DQZ7</accession>
<dbReference type="VEuPathDB" id="TrichDB:TVAGG3_0694270"/>
<dbReference type="SMART" id="SM00739">
    <property type="entry name" value="KOW"/>
    <property type="match status" value="1"/>
</dbReference>
<gene>
    <name evidence="6" type="ORF">TVAG_303150</name>
</gene>
<name>A2DQZ7_TRIV3</name>
<reference evidence="6" key="2">
    <citation type="journal article" date="2007" name="Science">
        <title>Draft genome sequence of the sexually transmitted pathogen Trichomonas vaginalis.</title>
        <authorList>
            <person name="Carlton J.M."/>
            <person name="Hirt R.P."/>
            <person name="Silva J.C."/>
            <person name="Delcher A.L."/>
            <person name="Schatz M."/>
            <person name="Zhao Q."/>
            <person name="Wortman J.R."/>
            <person name="Bidwell S.L."/>
            <person name="Alsmark U.C.M."/>
            <person name="Besteiro S."/>
            <person name="Sicheritz-Ponten T."/>
            <person name="Noel C.J."/>
            <person name="Dacks J.B."/>
            <person name="Foster P.G."/>
            <person name="Simillion C."/>
            <person name="Van de Peer Y."/>
            <person name="Miranda-Saavedra D."/>
            <person name="Barton G.J."/>
            <person name="Westrop G.D."/>
            <person name="Mueller S."/>
            <person name="Dessi D."/>
            <person name="Fiori P.L."/>
            <person name="Ren Q."/>
            <person name="Paulsen I."/>
            <person name="Zhang H."/>
            <person name="Bastida-Corcuera F.D."/>
            <person name="Simoes-Barbosa A."/>
            <person name="Brown M.T."/>
            <person name="Hayes R.D."/>
            <person name="Mukherjee M."/>
            <person name="Okumura C.Y."/>
            <person name="Schneider R."/>
            <person name="Smith A.J."/>
            <person name="Vanacova S."/>
            <person name="Villalvazo M."/>
            <person name="Haas B.J."/>
            <person name="Pertea M."/>
            <person name="Feldblyum T.V."/>
            <person name="Utterback T.R."/>
            <person name="Shu C.L."/>
            <person name="Osoegawa K."/>
            <person name="de Jong P.J."/>
            <person name="Hrdy I."/>
            <person name="Horvathova L."/>
            <person name="Zubacova Z."/>
            <person name="Dolezal P."/>
            <person name="Malik S.B."/>
            <person name="Logsdon J.M. Jr."/>
            <person name="Henze K."/>
            <person name="Gupta A."/>
            <person name="Wang C.C."/>
            <person name="Dunne R.L."/>
            <person name="Upcroft J.A."/>
            <person name="Upcroft P."/>
            <person name="White O."/>
            <person name="Salzberg S.L."/>
            <person name="Tang P."/>
            <person name="Chiu C.-H."/>
            <person name="Lee Y.-S."/>
            <person name="Embley T.M."/>
            <person name="Coombs G.H."/>
            <person name="Mottram J.C."/>
            <person name="Tachezy J."/>
            <person name="Fraser-Liggett C.M."/>
            <person name="Johnson P.J."/>
        </authorList>
    </citation>
    <scope>NUCLEOTIDE SEQUENCE [LARGE SCALE GENOMIC DNA]</scope>
    <source>
        <strain evidence="6">G3</strain>
    </source>
</reference>
<evidence type="ECO:0000256" key="3">
    <source>
        <dbReference type="ARBA" id="ARBA00022839"/>
    </source>
</evidence>
<proteinExistence type="inferred from homology"/>